<gene>
    <name evidence="1" type="ORF">AAAU18_06650</name>
</gene>
<dbReference type="Proteomes" id="UP001494672">
    <property type="component" value="Unassembled WGS sequence"/>
</dbReference>
<comment type="caution">
    <text evidence="1">The sequence shown here is derived from an EMBL/GenBank/DDBJ whole genome shotgun (WGS) entry which is preliminary data.</text>
</comment>
<evidence type="ECO:0000313" key="2">
    <source>
        <dbReference type="Proteomes" id="UP001494672"/>
    </source>
</evidence>
<name>A0ABV1I8P3_9FIRM</name>
<keyword evidence="2" id="KW-1185">Reference proteome</keyword>
<dbReference type="EMBL" id="JBBNGJ010000004">
    <property type="protein sequence ID" value="MEQ2592596.1"/>
    <property type="molecule type" value="Genomic_DNA"/>
</dbReference>
<protein>
    <submittedName>
        <fullName evidence="1">Uncharacterized protein</fullName>
    </submittedName>
</protein>
<sequence>MIFFQEEMFYVAQNLINFKETKDDVKAGADLQYTNQLINCISLDPKYIQNGWDLNMRLRMEYPEIDDIQNIINRMPSDNARVPNPKEIIVEILKMDCWGIVAHVLIKHGKIKEIKDIIKNPAKRQSRTLS</sequence>
<evidence type="ECO:0000313" key="1">
    <source>
        <dbReference type="EMBL" id="MEQ2592596.1"/>
    </source>
</evidence>
<accession>A0ABV1I8P3</accession>
<organism evidence="1 2">
    <name type="scientific">Coprococcus aceti</name>
    <dbReference type="NCBI Taxonomy" id="2981786"/>
    <lineage>
        <taxon>Bacteria</taxon>
        <taxon>Bacillati</taxon>
        <taxon>Bacillota</taxon>
        <taxon>Clostridia</taxon>
        <taxon>Lachnospirales</taxon>
        <taxon>Lachnospiraceae</taxon>
        <taxon>Coprococcus</taxon>
    </lineage>
</organism>
<reference evidence="1 2" key="1">
    <citation type="submission" date="2024-04" db="EMBL/GenBank/DDBJ databases">
        <title>Human intestinal bacterial collection.</title>
        <authorList>
            <person name="Pauvert C."/>
            <person name="Hitch T.C.A."/>
            <person name="Clavel T."/>
        </authorList>
    </citation>
    <scope>NUCLEOTIDE SEQUENCE [LARGE SCALE GENOMIC DNA]</scope>
    <source>
        <strain evidence="1 2">CLA-AA-H181</strain>
    </source>
</reference>
<proteinExistence type="predicted"/>